<evidence type="ECO:0000313" key="1">
    <source>
        <dbReference type="EnsemblMetazoa" id="XP_030827913"/>
    </source>
</evidence>
<sequence>MLYPLFELAAQLRVSSDSDNQEQRRYQSPVLSLVQSKKPIRPARIIFSAHRQIGNASVTVLVCSVDSLVLRYEDHGHKPVTKDLQWFQDPTKAICAITLDASGTWAVVACSDRSLYVIPVLALLGLPSSKTGNPLWKKNDVTKIEIAANIGKRLISYIEMLIQVKSTIT</sequence>
<dbReference type="RefSeq" id="XP_030827913.1">
    <property type="nucleotide sequence ID" value="XM_030972053.1"/>
</dbReference>
<dbReference type="InParanoid" id="A0A7M7MWZ6"/>
<accession>A0A7M7MWZ6</accession>
<dbReference type="EnsemblMetazoa" id="XM_030972053">
    <property type="protein sequence ID" value="XP_030827913"/>
    <property type="gene ID" value="LOC105447203"/>
</dbReference>
<evidence type="ECO:0000313" key="2">
    <source>
        <dbReference type="Proteomes" id="UP000007110"/>
    </source>
</evidence>
<proteinExistence type="predicted"/>
<dbReference type="OrthoDB" id="16281at2759"/>
<organism evidence="1 2">
    <name type="scientific">Strongylocentrotus purpuratus</name>
    <name type="common">Purple sea urchin</name>
    <dbReference type="NCBI Taxonomy" id="7668"/>
    <lineage>
        <taxon>Eukaryota</taxon>
        <taxon>Metazoa</taxon>
        <taxon>Echinodermata</taxon>
        <taxon>Eleutherozoa</taxon>
        <taxon>Echinozoa</taxon>
        <taxon>Echinoidea</taxon>
        <taxon>Euechinoidea</taxon>
        <taxon>Echinacea</taxon>
        <taxon>Camarodonta</taxon>
        <taxon>Echinidea</taxon>
        <taxon>Strongylocentrotidae</taxon>
        <taxon>Strongylocentrotus</taxon>
    </lineage>
</organism>
<dbReference type="Proteomes" id="UP000007110">
    <property type="component" value="Unassembled WGS sequence"/>
</dbReference>
<dbReference type="GeneID" id="105447203"/>
<reference evidence="2" key="1">
    <citation type="submission" date="2015-02" db="EMBL/GenBank/DDBJ databases">
        <title>Genome sequencing for Strongylocentrotus purpuratus.</title>
        <authorList>
            <person name="Murali S."/>
            <person name="Liu Y."/>
            <person name="Vee V."/>
            <person name="English A."/>
            <person name="Wang M."/>
            <person name="Skinner E."/>
            <person name="Han Y."/>
            <person name="Muzny D.M."/>
            <person name="Worley K.C."/>
            <person name="Gibbs R.A."/>
        </authorList>
    </citation>
    <scope>NUCLEOTIDE SEQUENCE</scope>
</reference>
<protein>
    <submittedName>
        <fullName evidence="1">Uncharacterized protein</fullName>
    </submittedName>
</protein>
<name>A0A7M7MWZ6_STRPU</name>
<keyword evidence="2" id="KW-1185">Reference proteome</keyword>
<dbReference type="AlphaFoldDB" id="A0A7M7MWZ6"/>
<dbReference type="KEGG" id="spu:105447203"/>
<reference evidence="1" key="2">
    <citation type="submission" date="2021-01" db="UniProtKB">
        <authorList>
            <consortium name="EnsemblMetazoa"/>
        </authorList>
    </citation>
    <scope>IDENTIFICATION</scope>
</reference>